<keyword evidence="1" id="KW-0472">Membrane</keyword>
<proteinExistence type="predicted"/>
<dbReference type="InterPro" id="IPR025325">
    <property type="entry name" value="DUF4231"/>
</dbReference>
<gene>
    <name evidence="2" type="ORF">GCM10010276_29840</name>
</gene>
<feature type="transmembrane region" description="Helical" evidence="1">
    <location>
        <begin position="64"/>
        <end position="84"/>
    </location>
</feature>
<dbReference type="NCBIfam" id="NF033634">
    <property type="entry name" value="SLATT_1"/>
    <property type="match status" value="1"/>
</dbReference>
<keyword evidence="3" id="KW-1185">Reference proteome</keyword>
<dbReference type="Proteomes" id="UP001501777">
    <property type="component" value="Unassembled WGS sequence"/>
</dbReference>
<reference evidence="2 3" key="1">
    <citation type="journal article" date="2019" name="Int. J. Syst. Evol. Microbiol.">
        <title>The Global Catalogue of Microorganisms (GCM) 10K type strain sequencing project: providing services to taxonomists for standard genome sequencing and annotation.</title>
        <authorList>
            <consortium name="The Broad Institute Genomics Platform"/>
            <consortium name="The Broad Institute Genome Sequencing Center for Infectious Disease"/>
            <person name="Wu L."/>
            <person name="Ma J."/>
        </authorList>
    </citation>
    <scope>NUCLEOTIDE SEQUENCE [LARGE SCALE GENOMIC DNA]</scope>
    <source>
        <strain evidence="2 3">JCM 4395</strain>
    </source>
</reference>
<protein>
    <recommendedName>
        <fullName evidence="4">SMODS and SLOG-associating 2TM effector domain-containing protein</fullName>
    </recommendedName>
</protein>
<organism evidence="2 3">
    <name type="scientific">Streptomyces longisporus</name>
    <dbReference type="NCBI Taxonomy" id="1948"/>
    <lineage>
        <taxon>Bacteria</taxon>
        <taxon>Bacillati</taxon>
        <taxon>Actinomycetota</taxon>
        <taxon>Actinomycetes</taxon>
        <taxon>Kitasatosporales</taxon>
        <taxon>Streptomycetaceae</taxon>
        <taxon>Streptomyces</taxon>
    </lineage>
</organism>
<evidence type="ECO:0000256" key="1">
    <source>
        <dbReference type="SAM" id="Phobius"/>
    </source>
</evidence>
<accession>A0ABN3LRI5</accession>
<name>A0ABN3LRI5_STRLO</name>
<comment type="caution">
    <text evidence="2">The sequence shown here is derived from an EMBL/GenBank/DDBJ whole genome shotgun (WGS) entry which is preliminary data.</text>
</comment>
<dbReference type="RefSeq" id="WP_344400688.1">
    <property type="nucleotide sequence ID" value="NZ_BAAASG010000007.1"/>
</dbReference>
<keyword evidence="1" id="KW-1133">Transmembrane helix</keyword>
<dbReference type="EMBL" id="BAAASG010000007">
    <property type="protein sequence ID" value="GAA2489051.1"/>
    <property type="molecule type" value="Genomic_DNA"/>
</dbReference>
<dbReference type="Pfam" id="PF14015">
    <property type="entry name" value="DUF4231"/>
    <property type="match status" value="1"/>
</dbReference>
<keyword evidence="1" id="KW-0812">Transmembrane</keyword>
<evidence type="ECO:0008006" key="4">
    <source>
        <dbReference type="Google" id="ProtNLM"/>
    </source>
</evidence>
<sequence>MRRSTVTDPDWSAEPDPVLALARQDLAFYGRTRDRARRLHYATEMGALASTSATVVAAGLHAPAWLTALIAGGAVFFTGMRQLFNPGARWIAGAQSHETLRRAVDRYLLLPPAERDAAARAALQTAIEEVGNNELRDWAETQGQRASASLPAASG</sequence>
<evidence type="ECO:0000313" key="3">
    <source>
        <dbReference type="Proteomes" id="UP001501777"/>
    </source>
</evidence>
<evidence type="ECO:0000313" key="2">
    <source>
        <dbReference type="EMBL" id="GAA2489051.1"/>
    </source>
</evidence>